<reference evidence="9 10" key="1">
    <citation type="submission" date="2021-01" db="EMBL/GenBank/DDBJ databases">
        <title>Belnapia mucosa sp. nov. and Belnapia arida sp. nov., isolated from the Tabernas Desert (Almeria, Spain).</title>
        <authorList>
            <person name="Molina-Menor E."/>
            <person name="Vidal-Verdu A."/>
            <person name="Calonge A."/>
            <person name="Satari L."/>
            <person name="Pereto J."/>
            <person name="Porcar M."/>
        </authorList>
    </citation>
    <scope>NUCLEOTIDE SEQUENCE [LARGE SCALE GENOMIC DNA]</scope>
    <source>
        <strain evidence="9 10">T18</strain>
    </source>
</reference>
<accession>A0ABS1U4N0</accession>
<keyword evidence="7 9" id="KW-0378">Hydrolase</keyword>
<dbReference type="NCBIfam" id="TIGR01198">
    <property type="entry name" value="pgl"/>
    <property type="match status" value="1"/>
</dbReference>
<evidence type="ECO:0000256" key="2">
    <source>
        <dbReference type="ARBA" id="ARBA00002681"/>
    </source>
</evidence>
<dbReference type="CDD" id="cd01400">
    <property type="entry name" value="6PGL"/>
    <property type="match status" value="1"/>
</dbReference>
<evidence type="ECO:0000256" key="3">
    <source>
        <dbReference type="ARBA" id="ARBA00004961"/>
    </source>
</evidence>
<evidence type="ECO:0000256" key="5">
    <source>
        <dbReference type="ARBA" id="ARBA00013198"/>
    </source>
</evidence>
<dbReference type="InterPro" id="IPR037171">
    <property type="entry name" value="NagB/RpiA_transferase-like"/>
</dbReference>
<proteinExistence type="inferred from homology"/>
<dbReference type="Proteomes" id="UP000660885">
    <property type="component" value="Unassembled WGS sequence"/>
</dbReference>
<protein>
    <recommendedName>
        <fullName evidence="6 7">6-phosphogluconolactonase</fullName>
        <shortName evidence="7">6PGL</shortName>
        <ecNumber evidence="5 7">3.1.1.31</ecNumber>
    </recommendedName>
</protein>
<comment type="pathway">
    <text evidence="3 7">Carbohydrate degradation; pentose phosphate pathway; D-ribulose 5-phosphate from D-glucose 6-phosphate (oxidative stage): step 2/3.</text>
</comment>
<dbReference type="Pfam" id="PF01182">
    <property type="entry name" value="Glucosamine_iso"/>
    <property type="match status" value="1"/>
</dbReference>
<gene>
    <name evidence="7 9" type="primary">pgl</name>
    <name evidence="9" type="ORF">JMJ56_12815</name>
</gene>
<evidence type="ECO:0000256" key="6">
    <source>
        <dbReference type="ARBA" id="ARBA00020337"/>
    </source>
</evidence>
<evidence type="ECO:0000256" key="4">
    <source>
        <dbReference type="ARBA" id="ARBA00010662"/>
    </source>
</evidence>
<evidence type="ECO:0000259" key="8">
    <source>
        <dbReference type="Pfam" id="PF01182"/>
    </source>
</evidence>
<dbReference type="EMBL" id="JAETWB010000004">
    <property type="protein sequence ID" value="MBL6078894.1"/>
    <property type="molecule type" value="Genomic_DNA"/>
</dbReference>
<keyword evidence="10" id="KW-1185">Reference proteome</keyword>
<comment type="function">
    <text evidence="2 7">Hydrolysis of 6-phosphogluconolactone to 6-phosphogluconate.</text>
</comment>
<dbReference type="PANTHER" id="PTHR11054">
    <property type="entry name" value="6-PHOSPHOGLUCONOLACTONASE"/>
    <property type="match status" value="1"/>
</dbReference>
<evidence type="ECO:0000313" key="9">
    <source>
        <dbReference type="EMBL" id="MBL6078894.1"/>
    </source>
</evidence>
<evidence type="ECO:0000256" key="1">
    <source>
        <dbReference type="ARBA" id="ARBA00000832"/>
    </source>
</evidence>
<dbReference type="RefSeq" id="WP_202832155.1">
    <property type="nucleotide sequence ID" value="NZ_JAETWB010000004.1"/>
</dbReference>
<comment type="caution">
    <text evidence="9">The sequence shown here is derived from an EMBL/GenBank/DDBJ whole genome shotgun (WGS) entry which is preliminary data.</text>
</comment>
<dbReference type="Gene3D" id="3.40.50.1360">
    <property type="match status" value="1"/>
</dbReference>
<dbReference type="GO" id="GO:0017057">
    <property type="term" value="F:6-phosphogluconolactonase activity"/>
    <property type="evidence" value="ECO:0007669"/>
    <property type="project" value="UniProtKB-EC"/>
</dbReference>
<comment type="catalytic activity">
    <reaction evidence="1 7">
        <text>6-phospho-D-glucono-1,5-lactone + H2O = 6-phospho-D-gluconate + H(+)</text>
        <dbReference type="Rhea" id="RHEA:12556"/>
        <dbReference type="ChEBI" id="CHEBI:15377"/>
        <dbReference type="ChEBI" id="CHEBI:15378"/>
        <dbReference type="ChEBI" id="CHEBI:57955"/>
        <dbReference type="ChEBI" id="CHEBI:58759"/>
        <dbReference type="EC" id="3.1.1.31"/>
    </reaction>
</comment>
<evidence type="ECO:0000313" key="10">
    <source>
        <dbReference type="Proteomes" id="UP000660885"/>
    </source>
</evidence>
<sequence>MMHRMEVAADAEALAEQAAAWVLEHVMAREGAVSIGLSGGSTPKRLYERLASPEWRDRVPWARIHLFWGDERFVAPEHPDSNQGMVRQAMLGQVPIPPRNIHPIPTDGTPESAAARYEAELRRFAETRPGEPLFDIQLLGLGPDGHTASLFPGNPALLERGAWVLAVIGAKPEPRITLTYPALNSSRASAFLVAGAEKREILARLRAGDRALPAAGLGPAGPVTIFADRDAAGA</sequence>
<dbReference type="PANTHER" id="PTHR11054:SF0">
    <property type="entry name" value="6-PHOSPHOGLUCONOLACTONASE"/>
    <property type="match status" value="1"/>
</dbReference>
<evidence type="ECO:0000256" key="7">
    <source>
        <dbReference type="RuleBase" id="RU365095"/>
    </source>
</evidence>
<organism evidence="9 10">
    <name type="scientific">Belnapia arida</name>
    <dbReference type="NCBI Taxonomy" id="2804533"/>
    <lineage>
        <taxon>Bacteria</taxon>
        <taxon>Pseudomonadati</taxon>
        <taxon>Pseudomonadota</taxon>
        <taxon>Alphaproteobacteria</taxon>
        <taxon>Acetobacterales</taxon>
        <taxon>Roseomonadaceae</taxon>
        <taxon>Belnapia</taxon>
    </lineage>
</organism>
<dbReference type="InterPro" id="IPR006148">
    <property type="entry name" value="Glc/Gal-6P_isomerase"/>
</dbReference>
<dbReference type="InterPro" id="IPR039104">
    <property type="entry name" value="6PGL"/>
</dbReference>
<comment type="similarity">
    <text evidence="4 7">Belongs to the glucosamine/galactosamine-6-phosphate isomerase family. 6-phosphogluconolactonase subfamily.</text>
</comment>
<dbReference type="InterPro" id="IPR005900">
    <property type="entry name" value="6-phosphogluconolactonase_DevB"/>
</dbReference>
<dbReference type="EC" id="3.1.1.31" evidence="5 7"/>
<name>A0ABS1U4N0_9PROT</name>
<feature type="domain" description="Glucosamine/galactosamine-6-phosphate isomerase" evidence="8">
    <location>
        <begin position="10"/>
        <end position="219"/>
    </location>
</feature>
<dbReference type="SUPFAM" id="SSF100950">
    <property type="entry name" value="NagB/RpiA/CoA transferase-like"/>
    <property type="match status" value="1"/>
</dbReference>